<evidence type="ECO:0000313" key="2">
    <source>
        <dbReference type="Proteomes" id="UP001219525"/>
    </source>
</evidence>
<evidence type="ECO:0000313" key="1">
    <source>
        <dbReference type="EMBL" id="KAJ7211746.1"/>
    </source>
</evidence>
<proteinExistence type="predicted"/>
<comment type="caution">
    <text evidence="1">The sequence shown here is derived from an EMBL/GenBank/DDBJ whole genome shotgun (WGS) entry which is preliminary data.</text>
</comment>
<protein>
    <submittedName>
        <fullName evidence="1">Uncharacterized protein</fullName>
    </submittedName>
</protein>
<accession>A0AAD6VHQ1</accession>
<organism evidence="1 2">
    <name type="scientific">Mycena pura</name>
    <dbReference type="NCBI Taxonomy" id="153505"/>
    <lineage>
        <taxon>Eukaryota</taxon>
        <taxon>Fungi</taxon>
        <taxon>Dikarya</taxon>
        <taxon>Basidiomycota</taxon>
        <taxon>Agaricomycotina</taxon>
        <taxon>Agaricomycetes</taxon>
        <taxon>Agaricomycetidae</taxon>
        <taxon>Agaricales</taxon>
        <taxon>Marasmiineae</taxon>
        <taxon>Mycenaceae</taxon>
        <taxon>Mycena</taxon>
    </lineage>
</organism>
<keyword evidence="2" id="KW-1185">Reference proteome</keyword>
<name>A0AAD6VHQ1_9AGAR</name>
<reference evidence="1" key="1">
    <citation type="submission" date="2023-03" db="EMBL/GenBank/DDBJ databases">
        <title>Massive genome expansion in bonnet fungi (Mycena s.s.) driven by repeated elements and novel gene families across ecological guilds.</title>
        <authorList>
            <consortium name="Lawrence Berkeley National Laboratory"/>
            <person name="Harder C.B."/>
            <person name="Miyauchi S."/>
            <person name="Viragh M."/>
            <person name="Kuo A."/>
            <person name="Thoen E."/>
            <person name="Andreopoulos B."/>
            <person name="Lu D."/>
            <person name="Skrede I."/>
            <person name="Drula E."/>
            <person name="Henrissat B."/>
            <person name="Morin E."/>
            <person name="Kohler A."/>
            <person name="Barry K."/>
            <person name="LaButti K."/>
            <person name="Morin E."/>
            <person name="Salamov A."/>
            <person name="Lipzen A."/>
            <person name="Mereny Z."/>
            <person name="Hegedus B."/>
            <person name="Baldrian P."/>
            <person name="Stursova M."/>
            <person name="Weitz H."/>
            <person name="Taylor A."/>
            <person name="Grigoriev I.V."/>
            <person name="Nagy L.G."/>
            <person name="Martin F."/>
            <person name="Kauserud H."/>
        </authorList>
    </citation>
    <scope>NUCLEOTIDE SEQUENCE</scope>
    <source>
        <strain evidence="1">9144</strain>
    </source>
</reference>
<dbReference type="EMBL" id="JARJCW010000025">
    <property type="protein sequence ID" value="KAJ7211746.1"/>
    <property type="molecule type" value="Genomic_DNA"/>
</dbReference>
<dbReference type="Proteomes" id="UP001219525">
    <property type="component" value="Unassembled WGS sequence"/>
</dbReference>
<gene>
    <name evidence="1" type="ORF">GGX14DRAFT_394064</name>
</gene>
<sequence>MTQAFEALDLDWESVRFMLVHTETLLSGWAAHRMLFPGAGRSMFACVGMINLFVPKKIVSQVFAYFNCATKWTLIATGSSSHPHVSETFSFSCATVLGIEISVHVTCKESPRCTVFRFPLSACFVHFDGCMVVVPYASPAMHGLAIPNGAYLKLSIGNTDNDRELADLEETASDNGVQLCTLGRDHRVFSDLYTLRSTMDNLSKSFMLRDCVWGLDDNRKVKRYATIWSLRPPVETSADAYRFFVHCVPLLTDWSLAVTGLSLSVDAHWSIRYHHRLQQGIALG</sequence>
<dbReference type="AlphaFoldDB" id="A0AAD6VHQ1"/>